<evidence type="ECO:0000256" key="1">
    <source>
        <dbReference type="SAM" id="MobiDB-lite"/>
    </source>
</evidence>
<name>A0AAD9LKA1_BABDI</name>
<feature type="signal peptide" evidence="2">
    <location>
        <begin position="1"/>
        <end position="21"/>
    </location>
</feature>
<gene>
    <name evidence="3" type="ORF">X943_001330</name>
</gene>
<organism evidence="3 4">
    <name type="scientific">Babesia divergens</name>
    <dbReference type="NCBI Taxonomy" id="32595"/>
    <lineage>
        <taxon>Eukaryota</taxon>
        <taxon>Sar</taxon>
        <taxon>Alveolata</taxon>
        <taxon>Apicomplexa</taxon>
        <taxon>Aconoidasida</taxon>
        <taxon>Piroplasmida</taxon>
        <taxon>Babesiidae</taxon>
        <taxon>Babesia</taxon>
    </lineage>
</organism>
<feature type="chain" id="PRO_5041975987" evidence="2">
    <location>
        <begin position="22"/>
        <end position="312"/>
    </location>
</feature>
<dbReference type="AlphaFoldDB" id="A0AAD9LKA1"/>
<sequence>MCGFSSLLVLFVSLLLPGLDCFHVSPGQRVSLPAVSKNGTNKRSFRSYTYDTSGMHTDAAEASLGTLHPLGAAATTQESSEETPDADTQGGELLPADESSVNTASSDVAQTDPLSAMYVLFRVFEAAKDTPEEELYGILQRFMSSLVHDSFFDVHVFRESEGDMPPLFLVNFNSFKAYDFVRSQLYARDPSARDLLNTFYFHISRHSPSPASYAVQVANYMTKRNAYQQMLRLLRRKRYAHGNRMRRPRYYAPRQYDRTLSMQFTAPVPGSEQMFQPPPIQGIHIHPMMPPPQYIGPMGHSMPSHRVPHPMG</sequence>
<dbReference type="Proteomes" id="UP001195914">
    <property type="component" value="Unassembled WGS sequence"/>
</dbReference>
<evidence type="ECO:0000313" key="4">
    <source>
        <dbReference type="Proteomes" id="UP001195914"/>
    </source>
</evidence>
<feature type="region of interest" description="Disordered" evidence="1">
    <location>
        <begin position="73"/>
        <end position="106"/>
    </location>
</feature>
<keyword evidence="4" id="KW-1185">Reference proteome</keyword>
<reference evidence="3" key="2">
    <citation type="submission" date="2021-05" db="EMBL/GenBank/DDBJ databases">
        <authorList>
            <person name="Pain A."/>
        </authorList>
    </citation>
    <scope>NUCLEOTIDE SEQUENCE</scope>
    <source>
        <strain evidence="3">1802A</strain>
    </source>
</reference>
<dbReference type="EMBL" id="JAHBMH010000007">
    <property type="protein sequence ID" value="KAK1939590.1"/>
    <property type="molecule type" value="Genomic_DNA"/>
</dbReference>
<protein>
    <submittedName>
        <fullName evidence="3">Uncharacterized protein</fullName>
    </submittedName>
</protein>
<proteinExistence type="predicted"/>
<accession>A0AAD9LKA1</accession>
<evidence type="ECO:0000256" key="2">
    <source>
        <dbReference type="SAM" id="SignalP"/>
    </source>
</evidence>
<reference evidence="3" key="1">
    <citation type="journal article" date="2014" name="Nucleic Acids Res.">
        <title>The evolutionary dynamics of variant antigen genes in Babesia reveal a history of genomic innovation underlying host-parasite interaction.</title>
        <authorList>
            <person name="Jackson A.P."/>
            <person name="Otto T.D."/>
            <person name="Darby A."/>
            <person name="Ramaprasad A."/>
            <person name="Xia D."/>
            <person name="Echaide I.E."/>
            <person name="Farber M."/>
            <person name="Gahlot S."/>
            <person name="Gamble J."/>
            <person name="Gupta D."/>
            <person name="Gupta Y."/>
            <person name="Jackson L."/>
            <person name="Malandrin L."/>
            <person name="Malas T.B."/>
            <person name="Moussa E."/>
            <person name="Nair M."/>
            <person name="Reid A.J."/>
            <person name="Sanders M."/>
            <person name="Sharma J."/>
            <person name="Tracey A."/>
            <person name="Quail M.A."/>
            <person name="Weir W."/>
            <person name="Wastling J.M."/>
            <person name="Hall N."/>
            <person name="Willadsen P."/>
            <person name="Lingelbach K."/>
            <person name="Shiels B."/>
            <person name="Tait A."/>
            <person name="Berriman M."/>
            <person name="Allred D.R."/>
            <person name="Pain A."/>
        </authorList>
    </citation>
    <scope>NUCLEOTIDE SEQUENCE</scope>
    <source>
        <strain evidence="3">1802A</strain>
    </source>
</reference>
<keyword evidence="2" id="KW-0732">Signal</keyword>
<comment type="caution">
    <text evidence="3">The sequence shown here is derived from an EMBL/GenBank/DDBJ whole genome shotgun (WGS) entry which is preliminary data.</text>
</comment>
<evidence type="ECO:0000313" key="3">
    <source>
        <dbReference type="EMBL" id="KAK1939590.1"/>
    </source>
</evidence>